<keyword evidence="3" id="KW-1185">Reference proteome</keyword>
<evidence type="ECO:0000313" key="3">
    <source>
        <dbReference type="Proteomes" id="UP000601435"/>
    </source>
</evidence>
<keyword evidence="1" id="KW-0472">Membrane</keyword>
<feature type="non-terminal residue" evidence="2">
    <location>
        <position position="1"/>
    </location>
</feature>
<feature type="transmembrane region" description="Helical" evidence="1">
    <location>
        <begin position="23"/>
        <end position="48"/>
    </location>
</feature>
<organism evidence="2 3">
    <name type="scientific">Symbiodinium necroappetens</name>
    <dbReference type="NCBI Taxonomy" id="1628268"/>
    <lineage>
        <taxon>Eukaryota</taxon>
        <taxon>Sar</taxon>
        <taxon>Alveolata</taxon>
        <taxon>Dinophyceae</taxon>
        <taxon>Suessiales</taxon>
        <taxon>Symbiodiniaceae</taxon>
        <taxon>Symbiodinium</taxon>
    </lineage>
</organism>
<gene>
    <name evidence="2" type="ORF">SNEC2469_LOCUS12525</name>
</gene>
<sequence length="52" mass="5811">VKGSESFYALFRRWSSKVSHYTYGGYAIVMLLLGVSMNLFVVAATYAIRGTK</sequence>
<evidence type="ECO:0000313" key="2">
    <source>
        <dbReference type="EMBL" id="CAE7451685.1"/>
    </source>
</evidence>
<comment type="caution">
    <text evidence="2">The sequence shown here is derived from an EMBL/GenBank/DDBJ whole genome shotgun (WGS) entry which is preliminary data.</text>
</comment>
<proteinExistence type="predicted"/>
<reference evidence="2" key="1">
    <citation type="submission" date="2021-02" db="EMBL/GenBank/DDBJ databases">
        <authorList>
            <person name="Dougan E. K."/>
            <person name="Rhodes N."/>
            <person name="Thang M."/>
            <person name="Chan C."/>
        </authorList>
    </citation>
    <scope>NUCLEOTIDE SEQUENCE</scope>
</reference>
<keyword evidence="1" id="KW-0812">Transmembrane</keyword>
<dbReference type="AlphaFoldDB" id="A0A812RQA7"/>
<keyword evidence="1" id="KW-1133">Transmembrane helix</keyword>
<protein>
    <submittedName>
        <fullName evidence="2">Uncharacterized protein</fullName>
    </submittedName>
</protein>
<accession>A0A812RQA7</accession>
<evidence type="ECO:0000256" key="1">
    <source>
        <dbReference type="SAM" id="Phobius"/>
    </source>
</evidence>
<dbReference type="Proteomes" id="UP000601435">
    <property type="component" value="Unassembled WGS sequence"/>
</dbReference>
<name>A0A812RQA7_9DINO</name>
<dbReference type="EMBL" id="CAJNJA010019874">
    <property type="protein sequence ID" value="CAE7451685.1"/>
    <property type="molecule type" value="Genomic_DNA"/>
</dbReference>